<feature type="region of interest" description="Disordered" evidence="6">
    <location>
        <begin position="3253"/>
        <end position="3276"/>
    </location>
</feature>
<feature type="compositionally biased region" description="Low complexity" evidence="6">
    <location>
        <begin position="381"/>
        <end position="404"/>
    </location>
</feature>
<evidence type="ECO:0000313" key="9">
    <source>
        <dbReference type="Proteomes" id="UP000311919"/>
    </source>
</evidence>
<accession>A0A4Z2DQL3</accession>
<keyword evidence="2" id="KW-0227">DNA damage</keyword>
<proteinExistence type="predicted"/>
<feature type="domain" description="BRCT" evidence="7">
    <location>
        <begin position="1631"/>
        <end position="1707"/>
    </location>
</feature>
<dbReference type="Pfam" id="PF16770">
    <property type="entry name" value="RTT107_BRCT_5"/>
    <property type="match status" value="1"/>
</dbReference>
<gene>
    <name evidence="8" type="ORF">EWB00_009805</name>
</gene>
<name>A0A4Z2DQL3_SCHJA</name>
<dbReference type="Pfam" id="PF12738">
    <property type="entry name" value="PTCB-BRCT"/>
    <property type="match status" value="1"/>
</dbReference>
<evidence type="ECO:0000256" key="1">
    <source>
        <dbReference type="ARBA" id="ARBA00004123"/>
    </source>
</evidence>
<evidence type="ECO:0000256" key="5">
    <source>
        <dbReference type="ARBA" id="ARBA00030146"/>
    </source>
</evidence>
<feature type="compositionally biased region" description="Low complexity" evidence="6">
    <location>
        <begin position="3261"/>
        <end position="3274"/>
    </location>
</feature>
<evidence type="ECO:0000256" key="3">
    <source>
        <dbReference type="ARBA" id="ARBA00023242"/>
    </source>
</evidence>
<feature type="compositionally biased region" description="Low complexity" evidence="6">
    <location>
        <begin position="695"/>
        <end position="715"/>
    </location>
</feature>
<feature type="compositionally biased region" description="Polar residues" evidence="6">
    <location>
        <begin position="1108"/>
        <end position="1138"/>
    </location>
</feature>
<feature type="domain" description="BRCT" evidence="7">
    <location>
        <begin position="1"/>
        <end position="87"/>
    </location>
</feature>
<evidence type="ECO:0000256" key="6">
    <source>
        <dbReference type="SAM" id="MobiDB-lite"/>
    </source>
</evidence>
<dbReference type="InterPro" id="IPR001357">
    <property type="entry name" value="BRCT_dom"/>
</dbReference>
<dbReference type="CDD" id="cd17744">
    <property type="entry name" value="BRCT_MDC1_rpt1"/>
    <property type="match status" value="1"/>
</dbReference>
<dbReference type="EMBL" id="SKCS01000064">
    <property type="protein sequence ID" value="TNN18786.1"/>
    <property type="molecule type" value="Genomic_DNA"/>
</dbReference>
<organism evidence="8 9">
    <name type="scientific">Schistosoma japonicum</name>
    <name type="common">Blood fluke</name>
    <dbReference type="NCBI Taxonomy" id="6182"/>
    <lineage>
        <taxon>Eukaryota</taxon>
        <taxon>Metazoa</taxon>
        <taxon>Spiralia</taxon>
        <taxon>Lophotrochozoa</taxon>
        <taxon>Platyhelminthes</taxon>
        <taxon>Trematoda</taxon>
        <taxon>Digenea</taxon>
        <taxon>Strigeidida</taxon>
        <taxon>Schistosomatoidea</taxon>
        <taxon>Schistosomatidae</taxon>
        <taxon>Schistosoma</taxon>
    </lineage>
</organism>
<feature type="compositionally biased region" description="Low complexity" evidence="6">
    <location>
        <begin position="596"/>
        <end position="656"/>
    </location>
</feature>
<comment type="subcellular location">
    <subcellularLocation>
        <location evidence="1">Nucleus</location>
    </subcellularLocation>
</comment>
<dbReference type="InterPro" id="IPR036420">
    <property type="entry name" value="BRCT_dom_sf"/>
</dbReference>
<feature type="compositionally biased region" description="Low complexity" evidence="6">
    <location>
        <begin position="1141"/>
        <end position="1153"/>
    </location>
</feature>
<dbReference type="PROSITE" id="PS50172">
    <property type="entry name" value="BRCT"/>
    <property type="match status" value="4"/>
</dbReference>
<feature type="domain" description="BRCT" evidence="7">
    <location>
        <begin position="1531"/>
        <end position="1625"/>
    </location>
</feature>
<dbReference type="CDD" id="cd17714">
    <property type="entry name" value="BRCT_PAXIP1_rpt1"/>
    <property type="match status" value="1"/>
</dbReference>
<dbReference type="PANTHER" id="PTHR23196">
    <property type="entry name" value="PAX TRANSCRIPTION ACTIVATION DOMAIN INTERACTING PROTEIN"/>
    <property type="match status" value="1"/>
</dbReference>
<feature type="region of interest" description="Disordered" evidence="6">
    <location>
        <begin position="742"/>
        <end position="761"/>
    </location>
</feature>
<dbReference type="Proteomes" id="UP000311919">
    <property type="component" value="Unassembled WGS sequence"/>
</dbReference>
<dbReference type="CDD" id="cd17710">
    <property type="entry name" value="BRCT_PAXIP1_rpt2"/>
    <property type="match status" value="1"/>
</dbReference>
<dbReference type="GO" id="GO:0006974">
    <property type="term" value="P:DNA damage response"/>
    <property type="evidence" value="ECO:0007669"/>
    <property type="project" value="UniProtKB-KW"/>
</dbReference>
<dbReference type="OrthoDB" id="342264at2759"/>
<feature type="compositionally biased region" description="Low complexity" evidence="6">
    <location>
        <begin position="202"/>
        <end position="213"/>
    </location>
</feature>
<comment type="caution">
    <text evidence="8">The sequence shown here is derived from an EMBL/GenBank/DDBJ whole genome shotgun (WGS) entry which is preliminary data.</text>
</comment>
<dbReference type="STRING" id="6182.A0A4Z2DQL3"/>
<dbReference type="PANTHER" id="PTHR23196:SF1">
    <property type="entry name" value="PAX-INTERACTING PROTEIN 1"/>
    <property type="match status" value="1"/>
</dbReference>
<dbReference type="SMART" id="SM00292">
    <property type="entry name" value="BRCT"/>
    <property type="match status" value="5"/>
</dbReference>
<dbReference type="SUPFAM" id="SSF52113">
    <property type="entry name" value="BRCT domain"/>
    <property type="match status" value="5"/>
</dbReference>
<feature type="region of interest" description="Disordered" evidence="6">
    <location>
        <begin position="202"/>
        <end position="227"/>
    </location>
</feature>
<dbReference type="Gene3D" id="3.40.50.10190">
    <property type="entry name" value="BRCT domain"/>
    <property type="match status" value="6"/>
</dbReference>
<reference evidence="8 9" key="1">
    <citation type="submission" date="2019-03" db="EMBL/GenBank/DDBJ databases">
        <title>An improved genome assembly of the fluke Schistosoma japonicum.</title>
        <authorList>
            <person name="Hu W."/>
            <person name="Luo F."/>
            <person name="Yin M."/>
            <person name="Mo X."/>
            <person name="Sun C."/>
            <person name="Wu Q."/>
            <person name="Zhu B."/>
            <person name="Xiang M."/>
            <person name="Wang J."/>
            <person name="Wang Y."/>
            <person name="Zhang T."/>
            <person name="Xu B."/>
            <person name="Zheng H."/>
            <person name="Feng Z."/>
        </authorList>
    </citation>
    <scope>NUCLEOTIDE SEQUENCE [LARGE SCALE GENOMIC DNA]</scope>
    <source>
        <strain evidence="8">HuSjv2</strain>
        <tissue evidence="8">Worms</tissue>
    </source>
</reference>
<feature type="region of interest" description="Disordered" evidence="6">
    <location>
        <begin position="2129"/>
        <end position="2153"/>
    </location>
</feature>
<feature type="region of interest" description="Disordered" evidence="6">
    <location>
        <begin position="351"/>
        <end position="414"/>
    </location>
</feature>
<feature type="region of interest" description="Disordered" evidence="6">
    <location>
        <begin position="1002"/>
        <end position="1037"/>
    </location>
</feature>
<feature type="region of interest" description="Disordered" evidence="6">
    <location>
        <begin position="1178"/>
        <end position="1203"/>
    </location>
</feature>
<evidence type="ECO:0000313" key="8">
    <source>
        <dbReference type="EMBL" id="TNN18786.1"/>
    </source>
</evidence>
<dbReference type="GO" id="GO:0044666">
    <property type="term" value="C:MLL3/4 complex"/>
    <property type="evidence" value="ECO:0007669"/>
    <property type="project" value="TreeGrafter"/>
</dbReference>
<feature type="compositionally biased region" description="Basic residues" evidence="6">
    <location>
        <begin position="548"/>
        <end position="559"/>
    </location>
</feature>
<feature type="region of interest" description="Disordered" evidence="6">
    <location>
        <begin position="1105"/>
        <end position="1165"/>
    </location>
</feature>
<dbReference type="CDD" id="cd17730">
    <property type="entry name" value="BRCT_PAXIP1_rpt4"/>
    <property type="match status" value="1"/>
</dbReference>
<protein>
    <recommendedName>
        <fullName evidence="4">PAX-interacting protein 1</fullName>
    </recommendedName>
    <alternativeName>
        <fullName evidence="5">PAX transactivation activation domain-interacting protein</fullName>
    </alternativeName>
</protein>
<feature type="compositionally biased region" description="Gly residues" evidence="6">
    <location>
        <begin position="368"/>
        <end position="380"/>
    </location>
</feature>
<dbReference type="CDD" id="cd17711">
    <property type="entry name" value="BRCT_PAXIP1_rpt3"/>
    <property type="match status" value="1"/>
</dbReference>
<evidence type="ECO:0000256" key="2">
    <source>
        <dbReference type="ARBA" id="ARBA00022763"/>
    </source>
</evidence>
<keyword evidence="9" id="KW-1185">Reference proteome</keyword>
<dbReference type="Pfam" id="PF16589">
    <property type="entry name" value="BRCT_2"/>
    <property type="match status" value="1"/>
</dbReference>
<sequence length="3364" mass="365415">MEQSVFKDAKFFIISCNDKEVADLLKSSGAVSHPFLSESVRFAISDDPSHVEVGEAEELYAVPVVTSRWVKLSVEARKFLPFRPFHPDFKHIFEGTVIACSGLSVADRLSIWAHVTIHGGQMCHCLNKSVTHVVVAKAEGKFYEYCTSKLANDDANSNENNTKPFIVTPDWIVDCLTQNDLLPCTSYHPDLLIRTVPLSSPSKQISSKRQQQQLNESKEPDVYHPSNNNNLINDCIRHEPNLIINSTLANDTMMHGNSNTIVVGVFGGTTTFTPNSNTTITTNSNIINCTDVSQQQQSQIHTSKQYLVQTNQLVHHALQPTQQLSSALSGGTNVQAATGISVQQINIKATDHKPSYGGLSPTPSNKPGRGGHSRGGGGSTRGSSKRASQDQFRGGNQQQHQQRFSMSPPVPNRYPVVPNVGSVASQRFSLNRPQGGVSQRFQSTLPIYTDPTVQQGLVQQTGGADVHGNLISPGANYSTSNPPGHPTNMILTNSLLLNTTANSGHPVISGNVALTTNTSSATNSISSGGSSNSSGTTTTTSTTITTGHHGKTSKSKSSKHMQEQNLNEEEKDAIVMQNVKNILSLQHTWNRESSHGRGSSSVSSSETHSSSGNTGQNQNGPNSLSGSQGGNSSSLGSLINPSYGSSSNLGSSQTSGSHRKPKSPCRAVGSNIGHKVSPKSPKNSKVTGITKTLASPHSQHIQQQPHPQLQQHQQPSIVMAGCAGSALPSVLLTGSLQQMQYRPSSNNSLQSTPSQLQRSTSMQHYLTTATLASHQPQSAPGTPAYIVQRHPCGQLVASVSQQSAHGQLHTQSFPVQNPYQRAGSILTAVNNNSTLGQQQQSQPQQHQVNVQHFQHTAQVQQPTLLVRTTRQPHQQNDSNVESQSDMTIINSDGSGDTLITNSNHVNPQHSLPSSHHPMSTNNIVQQSNHLFHSNHQLGHNVTIDQTHVHNKQSVNSQPITQQLLLQSTEGSSGSLCVGSGGQLIQIKSTPYASSVQQALLSETSHHHQHHPQQHQQPQQHHLSAAAPPSTVNSNSQSAPTMLIDNRHLHHHNNPQQQVIQPNCSLAVASSVHQQQPQSIQLHFALQSPTSSISISNPIVSTPGGVVVNGNQGKSSVSPNLMSQQQQYPTTPGGSSSGKMVQLQQQIQTQSSQSPTRHPVDNNPLNRQYMQQQPQHQYPVTLTPHPTHYQQQQQPPQKVQLSPATCSVPSQYQTIHGCYTSQPQQQQPQQIIFQSPTGQQIIAAQHPSIPNTFGRNSTPSGGMLLRSVLPCSGNTNPLGNGSFHQNQLSSLVTLSTSQRALSSQISNNRAPTNKVLFQTSPTAQLHSNTSTNNSNIAMHCTQQQQQHGVHHQQQSQPIHTQQIHSGGIISGQQSKATHQLVYAQSVGRTNTQVAMSDPSSVSVINTQNQHHLTSTVHSPYHHVGGQSLLHNNSNIDHSISPRPTHNSQVAQVPLHNHHLSSATATAAANSGSGQPSRHVQIPVTTVVQSVNRQISGNSASANVSHPGSTIITPVLSLTPTYYGHDGNPLPSRPEECLIGCVMLILGYRNIPESQKIVWRRIMRLHGAEVVLAYDPIKVTHVIIDCQLEEPDVVKQALLNQKRLVTIYWVNDILAKGRMIPPFEILHLPSPFSKDITFSFIRTQIISLTGFEGKDRQKIEMIIRQIGATFTDYLEPSNTLLVCKQPSGKKYETAQLWDIPCINVRWLQDLYFGDLATLSLPMLHKYLCFETSDVTISLERCTPRVQDLMVGWQNPIRLTQEIWIRSTKLSHDFANEERERKRRLELDNNTSYNITSNNNAYSKTKKSKCLLTSLTDEDIKIAMSCRPRYETLLLEAEQKRELQATMKAIAASAAAAAVASASATATGDPQNTSENEINLQISAAAASIVAATTITVPQRAMITNNNSTVINNDSNSDNIPNSNSNYNSDPHTSISLIDDTNDNVDITVSTVDSTVIHRHSNNITVDYESNRQSSCSADLLQMNESHGDDDIVRKKDNPIIKIECDNHVSIIADELNDTTSTNHDDGENAVKDSVKQQQCGSYDESSYLKHEECMGVGEVDVEVALPSTTILTDPDCTQPLVGHKSLKLDPSETDIIIIASDKTVCCESSTLFPENIPSTDVNTSNHDDVGATTDGVDDDDVTTVNNDDNNIGEHNTEKKIGHDIILTSEVNTIDNSIQLVVESNTTGDRENIKNTVNSNVEVKNGGLSNYSRDAFNNILQVDYASMPSSNSLFYKSDNIEVSQASVSEVNANTTGSLLSENNSVTLQQQEDTDIAITMDSTTSNSMLIKSNNDQAAHSNNINITTVTLTNDVTTTLADSTTFCCSIQLDQPYDDTIRKRSATSPMDDVMDSKRRATETNLVDSTSTINIDYCSFTSASSFSTISSTCQSESNFTEKLSVCDTMLSNHDDDDDVKIDSDNPMVPIDKVDEREEDTSETLSHMDDGDINANNIITEEATIKPDDKSDVDTVSCEIDSKSQSSNHKSALPPPICTEIRITFTAIDLESRLSLTELCLQLPDCKIVDSAEDATHLVANRLIRTPKTYLAVALGCYVVTPKWIQASVMCGYWLDETPWILSDPDSETQLGIDLKKSIGIARKRQMIGPEAGLFAGLEFWLSPGACHREMCISLIKAGHGIIRLRRPTQKMALLAQPKQLIICHEDDSHVANYLMRTKTGNKAVHHEEFILSGTLRQELDFDAYQIQYVNTLRNSLKAAVVAAAAAALSSNNKNNNSDNSSVTILPPPTSLRFDNNSTIIDAQSSILLSSSTLTSFNERIPPHCQTDLLTTNQHVHLSSPSSVVQNIPSHPSASSYQTVSTSPLAKSTSFMSSIVKSIQSTITATSADDTRIPTHAYNQLSSYKFSPNIQSPMNHPQSTCSSDLSCRSVVNNNTASRLIPKITKADTNLSYLLSRSNNVLDQISVANHLTCSLEFRHDFNNVQLDKTLGTSKSISDLILSVSSVDKCSTTVDPHDTTTNNNAFIMLPPKPSITAYISNFDNKRLIIGNSRSTSGSNNNLLVTSTSSVADAFLPNQEMRQSIVHRPVTPLTAMIVAAESAVGDLMNPLPLCNIEAVSVSTFMLPKSSSFRSPALHSNNHTPGIIVNSNTSTEVINKAGIGLTVSTPVCVGISIRPSRNNTLTTNNPLSTSELIDSSMSLLCNIQQQPLLSSFSSSSSFPSKLQLTSGSLDVVENLVRSQTGFKIIPPNVDSININSDNSSSIGNSATNSFVTCQSLILPSSSIQPSHGLISTILINTRNTANDDDEGNRISLPHSSLSNSESINNEDNDNNAIVVTNSHDIVFPNATSNCIFAQSSASSVPVLYPSNLIQCLDKEQSSNYFTVHDSTYQIDDNDGFFSILLASDGCANYISTF</sequence>
<feature type="region of interest" description="Disordered" evidence="6">
    <location>
        <begin position="519"/>
        <end position="566"/>
    </location>
</feature>
<feature type="region of interest" description="Disordered" evidence="6">
    <location>
        <begin position="589"/>
        <end position="715"/>
    </location>
</feature>
<dbReference type="InterPro" id="IPR051579">
    <property type="entry name" value="DDR_Transcriptional_Reg"/>
</dbReference>
<feature type="compositionally biased region" description="Low complexity" evidence="6">
    <location>
        <begin position="519"/>
        <end position="547"/>
    </location>
</feature>
<dbReference type="Pfam" id="PF00533">
    <property type="entry name" value="BRCT"/>
    <property type="match status" value="1"/>
</dbReference>
<keyword evidence="3" id="KW-0539">Nucleus</keyword>
<evidence type="ECO:0000256" key="4">
    <source>
        <dbReference type="ARBA" id="ARBA00023858"/>
    </source>
</evidence>
<feature type="domain" description="BRCT" evidence="7">
    <location>
        <begin position="88"/>
        <end position="189"/>
    </location>
</feature>
<evidence type="ECO:0000259" key="7">
    <source>
        <dbReference type="PROSITE" id="PS50172"/>
    </source>
</evidence>